<feature type="region of interest" description="Disordered" evidence="1">
    <location>
        <begin position="596"/>
        <end position="619"/>
    </location>
</feature>
<organism evidence="2 3">
    <name type="scientific">Exaiptasia diaphana</name>
    <name type="common">Tropical sea anemone</name>
    <name type="synonym">Aiptasia pulchella</name>
    <dbReference type="NCBI Taxonomy" id="2652724"/>
    <lineage>
        <taxon>Eukaryota</taxon>
        <taxon>Metazoa</taxon>
        <taxon>Cnidaria</taxon>
        <taxon>Anthozoa</taxon>
        <taxon>Hexacorallia</taxon>
        <taxon>Actiniaria</taxon>
        <taxon>Aiptasiidae</taxon>
        <taxon>Exaiptasia</taxon>
    </lineage>
</organism>
<feature type="region of interest" description="Disordered" evidence="1">
    <location>
        <begin position="499"/>
        <end position="538"/>
    </location>
</feature>
<feature type="compositionally biased region" description="Acidic residues" evidence="1">
    <location>
        <begin position="607"/>
        <end position="619"/>
    </location>
</feature>
<protein>
    <submittedName>
        <fullName evidence="2">Uncharacterized protein</fullName>
    </submittedName>
</protein>
<name>A0A913XDS6_EXADI</name>
<accession>A0A913XDS6</accession>
<feature type="region of interest" description="Disordered" evidence="1">
    <location>
        <begin position="279"/>
        <end position="339"/>
    </location>
</feature>
<feature type="compositionally biased region" description="Basic and acidic residues" evidence="1">
    <location>
        <begin position="284"/>
        <end position="301"/>
    </location>
</feature>
<feature type="compositionally biased region" description="Polar residues" evidence="1">
    <location>
        <begin position="324"/>
        <end position="339"/>
    </location>
</feature>
<feature type="compositionally biased region" description="Polar residues" evidence="1">
    <location>
        <begin position="374"/>
        <end position="399"/>
    </location>
</feature>
<evidence type="ECO:0000256" key="1">
    <source>
        <dbReference type="SAM" id="MobiDB-lite"/>
    </source>
</evidence>
<feature type="region of interest" description="Disordered" evidence="1">
    <location>
        <begin position="357"/>
        <end position="451"/>
    </location>
</feature>
<evidence type="ECO:0000313" key="2">
    <source>
        <dbReference type="EnsemblMetazoa" id="XP_020903112.1"/>
    </source>
</evidence>
<evidence type="ECO:0000313" key="3">
    <source>
        <dbReference type="Proteomes" id="UP000887567"/>
    </source>
</evidence>
<keyword evidence="3" id="KW-1185">Reference proteome</keyword>
<dbReference type="Proteomes" id="UP000887567">
    <property type="component" value="Unplaced"/>
</dbReference>
<feature type="compositionally biased region" description="Basic and acidic residues" evidence="1">
    <location>
        <begin position="596"/>
        <end position="606"/>
    </location>
</feature>
<dbReference type="AlphaFoldDB" id="A0A913XDS6"/>
<dbReference type="RefSeq" id="XP_020903112.1">
    <property type="nucleotide sequence ID" value="XM_021047453.2"/>
</dbReference>
<sequence>MKDINFRTSNNSFCKMYHESKREAISRDNFSRNSQRKHFVCTDRKDWVEYQNAVNKMESRKNSNMKRYESEIKDCKFIRKQFELQKQGLIPYGRLITGDQHTIKSSTGVVQEKALKSVRRALAPRTSYEASTRPVLNYELISKPPSVPYRIKIELTKREQRRLQEEEELNHVEERKPEISKSIYLDDAVAMYAKLRNEVNKEMGQRSYTSLPNKRSNAYWDTRPVSVPSKVPAIWNGRNIPDSSEFARVTLAPGGHSELEPTLLPSDDPSRAIKLLRNQTKAAEGTKTEESAHAESIRERNNNLSKTNLPAVHAKRASLDATHETTPSNEIYSNTTTPRTAGRRSIAFALPEVRKDVDITATQQSDIEKRPTSVDMQPASSRTLSSPELQSGAPRSSTLPELKTSRRNSVTKRVLHENNEENEQTQVKIERKSSIGAVTRSRRSVSTGDQLSTDKLQKLISEKIIGQITNAQRRHSISSNQKTSILKSYARMLQSELQLDEVPESDSPDFSETPFMRNTTKPNQEAEAAEGEEPSKGSNLWAKYLHYESFRSSLTYSEIEEEDVVGVKARRRLSATFFDSAGVITRKAKASKLKLKKSENWVHEEKEEQEEQEEKNDKG</sequence>
<dbReference type="OMA" id="YHESKRE"/>
<reference evidence="2" key="1">
    <citation type="submission" date="2022-11" db="UniProtKB">
        <authorList>
            <consortium name="EnsemblMetazoa"/>
        </authorList>
    </citation>
    <scope>IDENTIFICATION</scope>
</reference>
<proteinExistence type="predicted"/>
<dbReference type="KEGG" id="epa:110241579"/>
<dbReference type="EnsemblMetazoa" id="XM_021047453.2">
    <property type="protein sequence ID" value="XP_020903112.1"/>
    <property type="gene ID" value="LOC110241579"/>
</dbReference>
<feature type="compositionally biased region" description="Acidic residues" evidence="1">
    <location>
        <begin position="499"/>
        <end position="509"/>
    </location>
</feature>
<dbReference type="GeneID" id="110241579"/>
<dbReference type="OrthoDB" id="10630583at2759"/>